<dbReference type="PANTHER" id="PTHR42895:SF2">
    <property type="entry name" value="IRON-SULFUR CLUSTER PROTEIN"/>
    <property type="match status" value="1"/>
</dbReference>
<feature type="domain" description="RACo C-terminal" evidence="1">
    <location>
        <begin position="265"/>
        <end position="499"/>
    </location>
</feature>
<dbReference type="InterPro" id="IPR042259">
    <property type="entry name" value="Raco-like_middle_sf"/>
</dbReference>
<evidence type="ECO:0000313" key="4">
    <source>
        <dbReference type="Proteomes" id="UP000005496"/>
    </source>
</evidence>
<dbReference type="SUPFAM" id="SSF54292">
    <property type="entry name" value="2Fe-2S ferredoxin-like"/>
    <property type="match status" value="1"/>
</dbReference>
<dbReference type="GO" id="GO:0051536">
    <property type="term" value="F:iron-sulfur cluster binding"/>
    <property type="evidence" value="ECO:0007669"/>
    <property type="project" value="InterPro"/>
</dbReference>
<dbReference type="CDD" id="cd00207">
    <property type="entry name" value="fer2"/>
    <property type="match status" value="1"/>
</dbReference>
<feature type="domain" description="RACo-like middle region" evidence="2">
    <location>
        <begin position="115"/>
        <end position="256"/>
    </location>
</feature>
<proteinExistence type="predicted"/>
<dbReference type="Proteomes" id="UP000005496">
    <property type="component" value="Unassembled WGS sequence"/>
</dbReference>
<dbReference type="EMBL" id="ACJN02000001">
    <property type="protein sequence ID" value="EFI36277.1"/>
    <property type="molecule type" value="Genomic_DNA"/>
</dbReference>
<dbReference type="eggNOG" id="COG2871">
    <property type="taxonomic scope" value="Bacteria"/>
</dbReference>
<evidence type="ECO:0000313" key="3">
    <source>
        <dbReference type="EMBL" id="EFI36277.1"/>
    </source>
</evidence>
<dbReference type="Pfam" id="PF14574">
    <property type="entry name" value="RACo_C_ter"/>
    <property type="match status" value="1"/>
</dbReference>
<dbReference type="InterPro" id="IPR041414">
    <property type="entry name" value="Raco-like_middle"/>
</dbReference>
<reference evidence="3" key="1">
    <citation type="submission" date="2010-05" db="EMBL/GenBank/DDBJ databases">
        <title>The draft genome of Desulfonatronospira thiodismutans ASO3-1.</title>
        <authorList>
            <consortium name="US DOE Joint Genome Institute (JGI-PGF)"/>
            <person name="Lucas S."/>
            <person name="Copeland A."/>
            <person name="Lapidus A."/>
            <person name="Cheng J.-F."/>
            <person name="Bruce D."/>
            <person name="Goodwin L."/>
            <person name="Pitluck S."/>
            <person name="Chertkov O."/>
            <person name="Brettin T."/>
            <person name="Detter J.C."/>
            <person name="Han C."/>
            <person name="Land M.L."/>
            <person name="Hauser L."/>
            <person name="Kyrpides N."/>
            <person name="Mikhailova N."/>
            <person name="Muyzer G."/>
            <person name="Woyke T."/>
        </authorList>
    </citation>
    <scope>NUCLEOTIDE SEQUENCE [LARGE SCALE GENOMIC DNA]</scope>
    <source>
        <strain evidence="3">ASO3-1</strain>
    </source>
</reference>
<dbReference type="PANTHER" id="PTHR42895">
    <property type="entry name" value="IRON-SULFUR CLUSTER-BINDING PROTEIN-RELATED"/>
    <property type="match status" value="1"/>
</dbReference>
<dbReference type="OrthoDB" id="9810588at2"/>
<evidence type="ECO:0000259" key="2">
    <source>
        <dbReference type="Pfam" id="PF17651"/>
    </source>
</evidence>
<dbReference type="eggNOG" id="COG3894">
    <property type="taxonomic scope" value="Bacteria"/>
</dbReference>
<gene>
    <name evidence="3" type="ORF">Dthio_PD3740</name>
</gene>
<dbReference type="Gene3D" id="3.30.420.480">
    <property type="entry name" value="Domain of unknown function (DUF4445)"/>
    <property type="match status" value="1"/>
</dbReference>
<comment type="caution">
    <text evidence="3">The sequence shown here is derived from an EMBL/GenBank/DDBJ whole genome shotgun (WGS) entry which is preliminary data.</text>
</comment>
<sequence length="508" mass="55593">MMQVTRMRVLQNNARREIKPDPAAPLSLNLFQHGFLAGVPLCSGLGLCGGCRVLFHSGAPEPSDKDYDFFSPEELSRGYRLACAHFPDADMVLEIPRQQKPEKSEWQSRAAPVAAGVDLGTTSIKWGFAHDRGGPSTGTVLNPQMGSGSEVMSRLAYARESREHFQQLQDLLLQELQRILELSPESIPACITGNPAMIHLLLGLDIAGLAGHPYHLGGPAGDFFALPGIRQRVFIPPLISPFVGADISSGLTCLILQEKATFPFLFFDLGTNGEMVLGLGPGEYFCTSVALGPALEGVGLRFGSAFGDGVASGFDFTQKGIQPDIADWNGLVSGSGYLSLASLLLRLGCMDDKGSFKRPQTRVADKVHVQNNRVVLGKNFFLGGRDVEEMLKVKAAFTLGLEYLLEKTSMTMDQVPRIYMAGALGEHFRLQDLEELGFLPRGAFHKCRVAGNTSLKGALMLARDQEARNWVQKLPQKMRSLPLAEDRDFFNTGFFRHMRFQFTPANQG</sequence>
<dbReference type="InterPro" id="IPR012675">
    <property type="entry name" value="Beta-grasp_dom_sf"/>
</dbReference>
<organism evidence="3 4">
    <name type="scientific">Desulfonatronospira thiodismutans ASO3-1</name>
    <dbReference type="NCBI Taxonomy" id="555779"/>
    <lineage>
        <taxon>Bacteria</taxon>
        <taxon>Pseudomonadati</taxon>
        <taxon>Thermodesulfobacteriota</taxon>
        <taxon>Desulfovibrionia</taxon>
        <taxon>Desulfovibrionales</taxon>
        <taxon>Desulfonatronovibrionaceae</taxon>
        <taxon>Desulfonatronospira</taxon>
    </lineage>
</organism>
<protein>
    <submittedName>
        <fullName evidence="3">Ferredoxin</fullName>
    </submittedName>
</protein>
<dbReference type="InterPro" id="IPR036010">
    <property type="entry name" value="2Fe-2S_ferredoxin-like_sf"/>
</dbReference>
<keyword evidence="4" id="KW-1185">Reference proteome</keyword>
<accession>D6SK74</accession>
<dbReference type="Gene3D" id="3.10.20.30">
    <property type="match status" value="1"/>
</dbReference>
<evidence type="ECO:0000259" key="1">
    <source>
        <dbReference type="Pfam" id="PF14574"/>
    </source>
</evidence>
<dbReference type="RefSeq" id="WP_008869396.1">
    <property type="nucleotide sequence ID" value="NZ_ACJN02000001.1"/>
</dbReference>
<dbReference type="InterPro" id="IPR001041">
    <property type="entry name" value="2Fe-2S_ferredoxin-type"/>
</dbReference>
<dbReference type="AlphaFoldDB" id="D6SK74"/>
<dbReference type="InterPro" id="IPR027980">
    <property type="entry name" value="RACo_C"/>
</dbReference>
<name>D6SK74_9BACT</name>
<dbReference type="Pfam" id="PF17651">
    <property type="entry name" value="Raco_middle"/>
    <property type="match status" value="1"/>
</dbReference>
<dbReference type="InterPro" id="IPR052911">
    <property type="entry name" value="Corrinoid_activation_enz"/>
</dbReference>